<protein>
    <recommendedName>
        <fullName evidence="4">PROP1-like PPR domain-containing protein</fullName>
    </recommendedName>
</protein>
<feature type="domain" description="PROP1-like PPR" evidence="4">
    <location>
        <begin position="530"/>
        <end position="643"/>
    </location>
</feature>
<evidence type="ECO:0000256" key="3">
    <source>
        <dbReference type="SAM" id="MobiDB-lite"/>
    </source>
</evidence>
<feature type="compositionally biased region" description="Acidic residues" evidence="3">
    <location>
        <begin position="974"/>
        <end position="987"/>
    </location>
</feature>
<feature type="repeat" description="PPR" evidence="2">
    <location>
        <begin position="375"/>
        <end position="409"/>
    </location>
</feature>
<evidence type="ECO:0000313" key="5">
    <source>
        <dbReference type="EMBL" id="MQL83711.1"/>
    </source>
</evidence>
<feature type="repeat" description="PPR" evidence="2">
    <location>
        <begin position="548"/>
        <end position="582"/>
    </location>
</feature>
<feature type="repeat" description="PPR" evidence="2">
    <location>
        <begin position="340"/>
        <end position="374"/>
    </location>
</feature>
<dbReference type="InterPro" id="IPR002885">
    <property type="entry name" value="PPR_rpt"/>
</dbReference>
<dbReference type="Pfam" id="PF17177">
    <property type="entry name" value="PPR_long"/>
    <property type="match status" value="1"/>
</dbReference>
<evidence type="ECO:0000313" key="6">
    <source>
        <dbReference type="Proteomes" id="UP000652761"/>
    </source>
</evidence>
<proteinExistence type="predicted"/>
<dbReference type="PANTHER" id="PTHR46862:SF5">
    <property type="entry name" value="OS02G0170000 PROTEIN"/>
    <property type="match status" value="1"/>
</dbReference>
<evidence type="ECO:0000256" key="1">
    <source>
        <dbReference type="ARBA" id="ARBA00022737"/>
    </source>
</evidence>
<dbReference type="OrthoDB" id="185373at2759"/>
<keyword evidence="6" id="KW-1185">Reference proteome</keyword>
<dbReference type="InterPro" id="IPR011990">
    <property type="entry name" value="TPR-like_helical_dom_sf"/>
</dbReference>
<feature type="repeat" description="PPR" evidence="2">
    <location>
        <begin position="185"/>
        <end position="219"/>
    </location>
</feature>
<dbReference type="NCBIfam" id="TIGR00756">
    <property type="entry name" value="PPR"/>
    <property type="match status" value="10"/>
</dbReference>
<feature type="repeat" description="PPR" evidence="2">
    <location>
        <begin position="150"/>
        <end position="184"/>
    </location>
</feature>
<dbReference type="InterPro" id="IPR033443">
    <property type="entry name" value="PROP1-like_PPR_dom"/>
</dbReference>
<dbReference type="PROSITE" id="PS51375">
    <property type="entry name" value="PPR"/>
    <property type="match status" value="13"/>
</dbReference>
<feature type="repeat" description="PPR" evidence="2">
    <location>
        <begin position="513"/>
        <end position="547"/>
    </location>
</feature>
<feature type="region of interest" description="Disordered" evidence="3">
    <location>
        <begin position="964"/>
        <end position="987"/>
    </location>
</feature>
<sequence>MGLPPSCSSPHCRFPFSPLPPSSLARVSLGGSSGLRCGFSNPSAGASPRTPVPAAAVSAPAPRLVTGLAADSYRRNQKKKEKGYGGSLPAILRALDGSDERRAVHEALDPFAGKLSPKELTVLLREQRDWRRVVQVFQWMRSQGEQYVPNPIHYNVVLRALGRAREWDKLRLCWIDMARDGVLPTNNTYGILVDVFGKAGLVKEALLWLRHMRSRGVFPDEVTMNTVLRILKDSGQFDHGDKFFNDWCSGRVDLQSLDFESDGEPDMGPLSPRHFLLTEMLRSGGRAPMSEIRSAVEEGSRKPRLAATFNTLIDLYGKAGRLKEASDAFADMLRRGIPPDTTTFNTMIHVCGSHGLLSEAEALLVKMEERRIRPDTKTFNIFMSLYASEGNVEAVMLYYRKIRDSGLKADTVTYRIVLLALCERRMVQEVEGVIGEMKEADECVDEQSIPLVIEMYVEEGLVERAKVFFRDHCLTRQIPSKNYAAIIDVYAEKGLWMEAEDVFYAKRASGHRETVEYNVMIKAYGKAKLYEKALSLFERMASSGAWPDECTYNSIIQMLSVGDLPDRASGLLIKMQEAGMRPRCETFSAVIASSGRAGMLDRAENIFQEMKQLGVLPNEVVYGSLIDTFAESGNVEKALHYFHMMESLRLPVNKIVLTSLIKAHSKMGQWKEAQEVYTKVKELADGPDVVASNCMIDLYAHLGMVSEARALFAGLRSNGQANAVSYAIMMYLYKNMGMLGEAIDVAKEMQQAGLLSDCASFNNVMASYATNGQLRECGELLHQMLIQEILPDVATYKIILTVLKKGAISSEAVSQLESAYTAGKCFSREALVTSMFSTVGLHAFALESCETFITAEHALDLFAYNVAISVFASSGETGKALNLFMRMQDERLRPDIVTYINLAGCYGKAGFVEGLKRLYSKLKYGEIESNESLFKAVVDACRESGRLDLAQLVDQEMRFSLSADTESYQTDLSEQSESETDESSAIL</sequence>
<feature type="repeat" description="PPR" evidence="2">
    <location>
        <begin position="583"/>
        <end position="617"/>
    </location>
</feature>
<evidence type="ECO:0000256" key="2">
    <source>
        <dbReference type="PROSITE-ProRule" id="PRU00708"/>
    </source>
</evidence>
<feature type="repeat" description="PPR" evidence="2">
    <location>
        <begin position="618"/>
        <end position="652"/>
    </location>
</feature>
<dbReference type="Pfam" id="PF13812">
    <property type="entry name" value="PPR_3"/>
    <property type="match status" value="1"/>
</dbReference>
<dbReference type="Pfam" id="PF13041">
    <property type="entry name" value="PPR_2"/>
    <property type="match status" value="3"/>
</dbReference>
<name>A0A843UK12_COLES</name>
<dbReference type="Proteomes" id="UP000652761">
    <property type="component" value="Unassembled WGS sequence"/>
</dbReference>
<feature type="repeat" description="PPR" evidence="2">
    <location>
        <begin position="860"/>
        <end position="894"/>
    </location>
</feature>
<feature type="repeat" description="PPR" evidence="2">
    <location>
        <begin position="722"/>
        <end position="756"/>
    </location>
</feature>
<accession>A0A843UK12</accession>
<feature type="repeat" description="PPR" evidence="2">
    <location>
        <begin position="653"/>
        <end position="687"/>
    </location>
</feature>
<comment type="caution">
    <text evidence="5">The sequence shown here is derived from an EMBL/GenBank/DDBJ whole genome shotgun (WGS) entry which is preliminary data.</text>
</comment>
<feature type="repeat" description="PPR" evidence="2">
    <location>
        <begin position="757"/>
        <end position="791"/>
    </location>
</feature>
<dbReference type="SUPFAM" id="SSF81901">
    <property type="entry name" value="HCP-like"/>
    <property type="match status" value="1"/>
</dbReference>
<keyword evidence="1" id="KW-0677">Repeat</keyword>
<dbReference type="AlphaFoldDB" id="A0A843UK12"/>
<dbReference type="Gene3D" id="1.25.40.10">
    <property type="entry name" value="Tetratricopeptide repeat domain"/>
    <property type="match status" value="6"/>
</dbReference>
<dbReference type="EMBL" id="NMUH01000713">
    <property type="protein sequence ID" value="MQL83711.1"/>
    <property type="molecule type" value="Genomic_DNA"/>
</dbReference>
<gene>
    <name evidence="5" type="ORF">Taro_016203</name>
</gene>
<evidence type="ECO:0000259" key="4">
    <source>
        <dbReference type="Pfam" id="PF17177"/>
    </source>
</evidence>
<organism evidence="5 6">
    <name type="scientific">Colocasia esculenta</name>
    <name type="common">Wild taro</name>
    <name type="synonym">Arum esculentum</name>
    <dbReference type="NCBI Taxonomy" id="4460"/>
    <lineage>
        <taxon>Eukaryota</taxon>
        <taxon>Viridiplantae</taxon>
        <taxon>Streptophyta</taxon>
        <taxon>Embryophyta</taxon>
        <taxon>Tracheophyta</taxon>
        <taxon>Spermatophyta</taxon>
        <taxon>Magnoliopsida</taxon>
        <taxon>Liliopsida</taxon>
        <taxon>Araceae</taxon>
        <taxon>Aroideae</taxon>
        <taxon>Colocasieae</taxon>
        <taxon>Colocasia</taxon>
    </lineage>
</organism>
<feature type="repeat" description="PPR" evidence="2">
    <location>
        <begin position="305"/>
        <end position="339"/>
    </location>
</feature>
<dbReference type="Pfam" id="PF01535">
    <property type="entry name" value="PPR"/>
    <property type="match status" value="6"/>
</dbReference>
<reference evidence="5" key="1">
    <citation type="submission" date="2017-07" db="EMBL/GenBank/DDBJ databases">
        <title>Taro Niue Genome Assembly and Annotation.</title>
        <authorList>
            <person name="Atibalentja N."/>
            <person name="Keating K."/>
            <person name="Fields C.J."/>
        </authorList>
    </citation>
    <scope>NUCLEOTIDE SEQUENCE</scope>
    <source>
        <strain evidence="5">Niue_2</strain>
        <tissue evidence="5">Leaf</tissue>
    </source>
</reference>
<dbReference type="PANTHER" id="PTHR46862">
    <property type="entry name" value="OS07G0661900 PROTEIN"/>
    <property type="match status" value="1"/>
</dbReference>